<reference evidence="2" key="1">
    <citation type="submission" date="2014-10" db="EMBL/GenBank/DDBJ databases">
        <authorList>
            <person name="King R."/>
        </authorList>
    </citation>
    <scope>NUCLEOTIDE SEQUENCE [LARGE SCALE GENOMIC DNA]</scope>
    <source>
        <strain evidence="2">A3/5</strain>
    </source>
</reference>
<dbReference type="Proteomes" id="UP000245910">
    <property type="component" value="Chromosome II"/>
</dbReference>
<sequence length="115" mass="13112">MDDRTEVYLCPEDKGRDFDQSSRTYPWIGFLEVGVGTDKQGVDKNSWSRRMELQSRNSVNQPDLVLIARGDTKFGRAWPGDPDFGSRSMRRRPNACLSPRIRSLKFSGPCTDDLP</sequence>
<dbReference type="EMBL" id="LN649230">
    <property type="protein sequence ID" value="CEI60445.1"/>
    <property type="molecule type" value="Genomic_DNA"/>
</dbReference>
<organism evidence="1 2">
    <name type="scientific">Fusarium venenatum</name>
    <dbReference type="NCBI Taxonomy" id="56646"/>
    <lineage>
        <taxon>Eukaryota</taxon>
        <taxon>Fungi</taxon>
        <taxon>Dikarya</taxon>
        <taxon>Ascomycota</taxon>
        <taxon>Pezizomycotina</taxon>
        <taxon>Sordariomycetes</taxon>
        <taxon>Hypocreomycetidae</taxon>
        <taxon>Hypocreales</taxon>
        <taxon>Nectriaceae</taxon>
        <taxon>Fusarium</taxon>
    </lineage>
</organism>
<evidence type="ECO:0000313" key="1">
    <source>
        <dbReference type="EMBL" id="CEI60445.1"/>
    </source>
</evidence>
<keyword evidence="2" id="KW-1185">Reference proteome</keyword>
<proteinExistence type="predicted"/>
<name>A0A2L2TMI3_9HYPO</name>
<evidence type="ECO:0000313" key="2">
    <source>
        <dbReference type="Proteomes" id="UP000245910"/>
    </source>
</evidence>
<accession>A0A2L2TMI3</accession>
<protein>
    <submittedName>
        <fullName evidence="1">Uncharacterized protein</fullName>
    </submittedName>
</protein>
<dbReference type="AlphaFoldDB" id="A0A2L2TMI3"/>